<keyword evidence="6" id="KW-1185">Reference proteome</keyword>
<feature type="transmembrane region" description="Helical" evidence="3">
    <location>
        <begin position="82"/>
        <end position="103"/>
    </location>
</feature>
<feature type="transmembrane region" description="Helical" evidence="3">
    <location>
        <begin position="115"/>
        <end position="138"/>
    </location>
</feature>
<dbReference type="GO" id="GO:0061630">
    <property type="term" value="F:ubiquitin protein ligase activity"/>
    <property type="evidence" value="ECO:0007669"/>
    <property type="project" value="TreeGrafter"/>
</dbReference>
<evidence type="ECO:0000256" key="1">
    <source>
        <dbReference type="PROSITE-ProRule" id="PRU00175"/>
    </source>
</evidence>
<dbReference type="InterPro" id="IPR001841">
    <property type="entry name" value="Znf_RING"/>
</dbReference>
<dbReference type="SUPFAM" id="SSF57850">
    <property type="entry name" value="RING/U-box"/>
    <property type="match status" value="1"/>
</dbReference>
<keyword evidence="3" id="KW-0812">Transmembrane</keyword>
<evidence type="ECO:0000259" key="4">
    <source>
        <dbReference type="PROSITE" id="PS50089"/>
    </source>
</evidence>
<dbReference type="Proteomes" id="UP000601435">
    <property type="component" value="Unassembled WGS sequence"/>
</dbReference>
<dbReference type="SMART" id="SM00184">
    <property type="entry name" value="RING"/>
    <property type="match status" value="1"/>
</dbReference>
<dbReference type="Pfam" id="PF13639">
    <property type="entry name" value="zf-RING_2"/>
    <property type="match status" value="1"/>
</dbReference>
<dbReference type="Gene3D" id="3.30.40.10">
    <property type="entry name" value="Zinc/RING finger domain, C3HC4 (zinc finger)"/>
    <property type="match status" value="1"/>
</dbReference>
<protein>
    <submittedName>
        <fullName evidence="5">BBR protein</fullName>
    </submittedName>
</protein>
<gene>
    <name evidence="5" type="primary">BBR</name>
    <name evidence="5" type="ORF">SNEC2469_LOCUS5190</name>
</gene>
<dbReference type="PANTHER" id="PTHR22765:SF434">
    <property type="entry name" value="GB|AAD18119.1-RELATED"/>
    <property type="match status" value="1"/>
</dbReference>
<dbReference type="EMBL" id="CAJNJA010009818">
    <property type="protein sequence ID" value="CAE7250893.1"/>
    <property type="molecule type" value="Genomic_DNA"/>
</dbReference>
<dbReference type="GO" id="GO:0006511">
    <property type="term" value="P:ubiquitin-dependent protein catabolic process"/>
    <property type="evidence" value="ECO:0007669"/>
    <property type="project" value="TreeGrafter"/>
</dbReference>
<feature type="transmembrane region" description="Helical" evidence="3">
    <location>
        <begin position="273"/>
        <end position="293"/>
    </location>
</feature>
<dbReference type="InterPro" id="IPR013083">
    <property type="entry name" value="Znf_RING/FYVE/PHD"/>
</dbReference>
<dbReference type="PANTHER" id="PTHR22765">
    <property type="entry name" value="RING FINGER AND PROTEASE ASSOCIATED DOMAIN-CONTAINING"/>
    <property type="match status" value="1"/>
</dbReference>
<dbReference type="PROSITE" id="PS50089">
    <property type="entry name" value="ZF_RING_2"/>
    <property type="match status" value="1"/>
</dbReference>
<dbReference type="CDD" id="cd16454">
    <property type="entry name" value="RING-H2_PA-TM-RING"/>
    <property type="match status" value="1"/>
</dbReference>
<keyword evidence="1" id="KW-0863">Zinc-finger</keyword>
<keyword evidence="3" id="KW-1133">Transmembrane helix</keyword>
<evidence type="ECO:0000313" key="6">
    <source>
        <dbReference type="Proteomes" id="UP000601435"/>
    </source>
</evidence>
<sequence length="419" mass="45579">MARLVVVACGVLEVAVVIPSIFAEMELMSLCASPQRSRLQGPWPLVLLAPVIGALARCLLLPRLWRCCIPEFLRWRMQGYTGMLQAAEVRWGVAITLDMWYLLSTPLNVGLQEAWFGILLVANIFLCFVDTVTLLAALSTKPRPPAPAEGRSLHRARHVKLTPEEGMPQTCSICLCDFEEDEAAVQLPCSHVFHGECITAWLQRSRHCPMRCPELVLPPRRQSRPRGARGRPAEMLHQHKLASVTFRPRPVPQNVTQPSMAFRGLHRPRGTRLLACGIAALLLGSAFSALSFVTPRAPAPRAASRVPAQFFGSKGAEPAKYEEETLGDKIKAAWKDENTQKFIAFVATASTALDVLGLFTGEASVTAGIGEALASLDTGVALQEGQTAAEALADAAQSADFSESPETLSDLTENLKNLK</sequence>
<evidence type="ECO:0000256" key="3">
    <source>
        <dbReference type="SAM" id="Phobius"/>
    </source>
</evidence>
<evidence type="ECO:0000256" key="2">
    <source>
        <dbReference type="SAM" id="MobiDB-lite"/>
    </source>
</evidence>
<dbReference type="AlphaFoldDB" id="A0A812M242"/>
<reference evidence="5" key="1">
    <citation type="submission" date="2021-02" db="EMBL/GenBank/DDBJ databases">
        <authorList>
            <person name="Dougan E. K."/>
            <person name="Rhodes N."/>
            <person name="Thang M."/>
            <person name="Chan C."/>
        </authorList>
    </citation>
    <scope>NUCLEOTIDE SEQUENCE</scope>
</reference>
<comment type="caution">
    <text evidence="5">The sequence shown here is derived from an EMBL/GenBank/DDBJ whole genome shotgun (WGS) entry which is preliminary data.</text>
</comment>
<accession>A0A812M242</accession>
<feature type="domain" description="RING-type" evidence="4">
    <location>
        <begin position="171"/>
        <end position="210"/>
    </location>
</feature>
<feature type="compositionally biased region" description="Polar residues" evidence="2">
    <location>
        <begin position="400"/>
        <end position="419"/>
    </location>
</feature>
<dbReference type="GO" id="GO:0008270">
    <property type="term" value="F:zinc ion binding"/>
    <property type="evidence" value="ECO:0007669"/>
    <property type="project" value="UniProtKB-KW"/>
</dbReference>
<keyword evidence="1" id="KW-0862">Zinc</keyword>
<feature type="region of interest" description="Disordered" evidence="2">
    <location>
        <begin position="399"/>
        <end position="419"/>
    </location>
</feature>
<dbReference type="InterPro" id="IPR051826">
    <property type="entry name" value="E3_ubiquitin-ligase_domain"/>
</dbReference>
<keyword evidence="3" id="KW-0472">Membrane</keyword>
<proteinExistence type="predicted"/>
<feature type="transmembrane region" description="Helical" evidence="3">
    <location>
        <begin position="43"/>
        <end position="61"/>
    </location>
</feature>
<organism evidence="5 6">
    <name type="scientific">Symbiodinium necroappetens</name>
    <dbReference type="NCBI Taxonomy" id="1628268"/>
    <lineage>
        <taxon>Eukaryota</taxon>
        <taxon>Sar</taxon>
        <taxon>Alveolata</taxon>
        <taxon>Dinophyceae</taxon>
        <taxon>Suessiales</taxon>
        <taxon>Symbiodiniaceae</taxon>
        <taxon>Symbiodinium</taxon>
    </lineage>
</organism>
<dbReference type="OrthoDB" id="437183at2759"/>
<evidence type="ECO:0000313" key="5">
    <source>
        <dbReference type="EMBL" id="CAE7250893.1"/>
    </source>
</evidence>
<keyword evidence="1" id="KW-0479">Metal-binding</keyword>
<name>A0A812M242_9DINO</name>